<protein>
    <submittedName>
        <fullName evidence="1">Uncharacterized protein</fullName>
    </submittedName>
</protein>
<keyword evidence="2" id="KW-1185">Reference proteome</keyword>
<organism evidence="1 2">
    <name type="scientific">Littorina saxatilis</name>
    <dbReference type="NCBI Taxonomy" id="31220"/>
    <lineage>
        <taxon>Eukaryota</taxon>
        <taxon>Metazoa</taxon>
        <taxon>Spiralia</taxon>
        <taxon>Lophotrochozoa</taxon>
        <taxon>Mollusca</taxon>
        <taxon>Gastropoda</taxon>
        <taxon>Caenogastropoda</taxon>
        <taxon>Littorinimorpha</taxon>
        <taxon>Littorinoidea</taxon>
        <taxon>Littorinidae</taxon>
        <taxon>Littorina</taxon>
    </lineage>
</organism>
<accession>A0AAN9BGF4</accession>
<evidence type="ECO:0000313" key="1">
    <source>
        <dbReference type="EMBL" id="KAK7105012.1"/>
    </source>
</evidence>
<comment type="caution">
    <text evidence="1">The sequence shown here is derived from an EMBL/GenBank/DDBJ whole genome shotgun (WGS) entry which is preliminary data.</text>
</comment>
<dbReference type="AlphaFoldDB" id="A0AAN9BGF4"/>
<proteinExistence type="predicted"/>
<name>A0AAN9BGF4_9CAEN</name>
<sequence>MRLWGHFRPQSQSYRALCMTSYPTIVYMRTSPLHTDSERSSLLLFTGDEVPVFLPQFHPYLFVFFFGCITECSLCARRVSKGAETVELVREVS</sequence>
<dbReference type="EMBL" id="JBAMIC010000008">
    <property type="protein sequence ID" value="KAK7105012.1"/>
    <property type="molecule type" value="Genomic_DNA"/>
</dbReference>
<reference evidence="1 2" key="1">
    <citation type="submission" date="2024-02" db="EMBL/GenBank/DDBJ databases">
        <title>Chromosome-scale genome assembly of the rough periwinkle Littorina saxatilis.</title>
        <authorList>
            <person name="De Jode A."/>
            <person name="Faria R."/>
            <person name="Formenti G."/>
            <person name="Sims Y."/>
            <person name="Smith T.P."/>
            <person name="Tracey A."/>
            <person name="Wood J.M.D."/>
            <person name="Zagrodzka Z.B."/>
            <person name="Johannesson K."/>
            <person name="Butlin R.K."/>
            <person name="Leder E.H."/>
        </authorList>
    </citation>
    <scope>NUCLEOTIDE SEQUENCE [LARGE SCALE GENOMIC DNA]</scope>
    <source>
        <strain evidence="1">Snail1</strain>
        <tissue evidence="1">Muscle</tissue>
    </source>
</reference>
<evidence type="ECO:0000313" key="2">
    <source>
        <dbReference type="Proteomes" id="UP001374579"/>
    </source>
</evidence>
<dbReference type="Proteomes" id="UP001374579">
    <property type="component" value="Unassembled WGS sequence"/>
</dbReference>
<gene>
    <name evidence="1" type="ORF">V1264_019637</name>
</gene>